<dbReference type="Proteomes" id="UP001499895">
    <property type="component" value="Unassembled WGS sequence"/>
</dbReference>
<organism evidence="2 3">
    <name type="scientific">Streptomyces stramineus</name>
    <dbReference type="NCBI Taxonomy" id="173861"/>
    <lineage>
        <taxon>Bacteria</taxon>
        <taxon>Bacillati</taxon>
        <taxon>Actinomycetota</taxon>
        <taxon>Actinomycetes</taxon>
        <taxon>Kitasatosporales</taxon>
        <taxon>Streptomycetaceae</taxon>
        <taxon>Streptomyces</taxon>
    </lineage>
</organism>
<protein>
    <submittedName>
        <fullName evidence="2">Uncharacterized protein</fullName>
    </submittedName>
</protein>
<dbReference type="EMBL" id="BAAAHB010000001">
    <property type="protein sequence ID" value="GAA0443133.1"/>
    <property type="molecule type" value="Genomic_DNA"/>
</dbReference>
<feature type="transmembrane region" description="Helical" evidence="1">
    <location>
        <begin position="20"/>
        <end position="36"/>
    </location>
</feature>
<reference evidence="3" key="1">
    <citation type="journal article" date="2019" name="Int. J. Syst. Evol. Microbiol.">
        <title>The Global Catalogue of Microorganisms (GCM) 10K type strain sequencing project: providing services to taxonomists for standard genome sequencing and annotation.</title>
        <authorList>
            <consortium name="The Broad Institute Genomics Platform"/>
            <consortium name="The Broad Institute Genome Sequencing Center for Infectious Disease"/>
            <person name="Wu L."/>
            <person name="Ma J."/>
        </authorList>
    </citation>
    <scope>NUCLEOTIDE SEQUENCE [LARGE SCALE GENOMIC DNA]</scope>
    <source>
        <strain evidence="3">JCM 10649</strain>
    </source>
</reference>
<keyword evidence="1" id="KW-1133">Transmembrane helix</keyword>
<evidence type="ECO:0000256" key="1">
    <source>
        <dbReference type="SAM" id="Phobius"/>
    </source>
</evidence>
<keyword evidence="3" id="KW-1185">Reference proteome</keyword>
<proteinExistence type="predicted"/>
<comment type="caution">
    <text evidence="2">The sequence shown here is derived from an EMBL/GenBank/DDBJ whole genome shotgun (WGS) entry which is preliminary data.</text>
</comment>
<evidence type="ECO:0000313" key="3">
    <source>
        <dbReference type="Proteomes" id="UP001499895"/>
    </source>
</evidence>
<sequence length="110" mass="13387">MLRSEAPVPGSEVPFRPGRPIVIVLFAILIVALFGFGFFHPLWWAAAAVLIFVAVHYGRRHEGSRRQDGNVEYRDYRNYRDRENRWDRRYRRQRQGLWSRQNRRDERHHR</sequence>
<feature type="transmembrane region" description="Helical" evidence="1">
    <location>
        <begin position="42"/>
        <end position="58"/>
    </location>
</feature>
<keyword evidence="1" id="KW-0472">Membrane</keyword>
<keyword evidence="1" id="KW-0812">Transmembrane</keyword>
<evidence type="ECO:0000313" key="2">
    <source>
        <dbReference type="EMBL" id="GAA0443133.1"/>
    </source>
</evidence>
<accession>A0ABP3J8R9</accession>
<name>A0ABP3J8R9_9ACTN</name>
<gene>
    <name evidence="2" type="ORF">GCM10009544_02410</name>
</gene>